<dbReference type="GO" id="GO:0006511">
    <property type="term" value="P:ubiquitin-dependent protein catabolic process"/>
    <property type="evidence" value="ECO:0007669"/>
    <property type="project" value="TreeGrafter"/>
</dbReference>
<feature type="compositionally biased region" description="Low complexity" evidence="5">
    <location>
        <begin position="1229"/>
        <end position="1252"/>
    </location>
</feature>
<dbReference type="PANTHER" id="PTHR45931:SF3">
    <property type="entry name" value="RING ZINC FINGER-CONTAINING PROTEIN"/>
    <property type="match status" value="1"/>
</dbReference>
<protein>
    <submittedName>
        <fullName evidence="7">Zinc finger, C3HC4 type (RING finger) domain-containing protein</fullName>
    </submittedName>
</protein>
<comment type="caution">
    <text evidence="7">The sequence shown here is derived from an EMBL/GenBank/DDBJ whole genome shotgun (WGS) entry which is preliminary data.</text>
</comment>
<feature type="compositionally biased region" description="Basic and acidic residues" evidence="5">
    <location>
        <begin position="1493"/>
        <end position="1502"/>
    </location>
</feature>
<feature type="compositionally biased region" description="Polar residues" evidence="5">
    <location>
        <begin position="26"/>
        <end position="35"/>
    </location>
</feature>
<keyword evidence="2 4" id="KW-0863">Zinc-finger</keyword>
<feature type="compositionally biased region" description="Basic and acidic residues" evidence="5">
    <location>
        <begin position="1366"/>
        <end position="1381"/>
    </location>
</feature>
<reference evidence="7 8" key="1">
    <citation type="submission" date="2014-02" db="EMBL/GenBank/DDBJ databases">
        <authorList>
            <person name="Sibley D."/>
            <person name="Venepally P."/>
            <person name="Karamycheva S."/>
            <person name="Hadjithomas M."/>
            <person name="Khan A."/>
            <person name="Brunk B."/>
            <person name="Roos D."/>
            <person name="Caler E."/>
            <person name="Lorenzi H."/>
        </authorList>
    </citation>
    <scope>NUCLEOTIDE SEQUENCE [LARGE SCALE GENOMIC DNA]</scope>
    <source>
        <strain evidence="7 8">GAB2-2007-GAL-DOM2</strain>
    </source>
</reference>
<dbReference type="InterPro" id="IPR051834">
    <property type="entry name" value="RING_finger_E3_ligase"/>
</dbReference>
<organism evidence="7 8">
    <name type="scientific">Toxoplasma gondii GAB2-2007-GAL-DOM2</name>
    <dbReference type="NCBI Taxonomy" id="1130820"/>
    <lineage>
        <taxon>Eukaryota</taxon>
        <taxon>Sar</taxon>
        <taxon>Alveolata</taxon>
        <taxon>Apicomplexa</taxon>
        <taxon>Conoidasida</taxon>
        <taxon>Coccidia</taxon>
        <taxon>Eucoccidiorida</taxon>
        <taxon>Eimeriorina</taxon>
        <taxon>Sarcocystidae</taxon>
        <taxon>Toxoplasma</taxon>
    </lineage>
</organism>
<keyword evidence="1" id="KW-0479">Metal-binding</keyword>
<evidence type="ECO:0000256" key="2">
    <source>
        <dbReference type="ARBA" id="ARBA00022771"/>
    </source>
</evidence>
<feature type="compositionally biased region" description="Basic and acidic residues" evidence="5">
    <location>
        <begin position="1338"/>
        <end position="1347"/>
    </location>
</feature>
<feature type="region of interest" description="Disordered" evidence="5">
    <location>
        <begin position="1"/>
        <end position="108"/>
    </location>
</feature>
<feature type="domain" description="RING-type" evidence="6">
    <location>
        <begin position="1773"/>
        <end position="1814"/>
    </location>
</feature>
<accession>A0A086JX84</accession>
<feature type="compositionally biased region" description="Polar residues" evidence="5">
    <location>
        <begin position="618"/>
        <end position="629"/>
    </location>
</feature>
<evidence type="ECO:0000256" key="5">
    <source>
        <dbReference type="SAM" id="MobiDB-lite"/>
    </source>
</evidence>
<proteinExistence type="predicted"/>
<dbReference type="SUPFAM" id="SSF57850">
    <property type="entry name" value="RING/U-box"/>
    <property type="match status" value="1"/>
</dbReference>
<feature type="region of interest" description="Disordered" evidence="5">
    <location>
        <begin position="1338"/>
        <end position="1388"/>
    </location>
</feature>
<feature type="compositionally biased region" description="Basic and acidic residues" evidence="5">
    <location>
        <begin position="1646"/>
        <end position="1664"/>
    </location>
</feature>
<evidence type="ECO:0000256" key="4">
    <source>
        <dbReference type="PROSITE-ProRule" id="PRU00175"/>
    </source>
</evidence>
<feature type="compositionally biased region" description="Low complexity" evidence="5">
    <location>
        <begin position="1060"/>
        <end position="1081"/>
    </location>
</feature>
<feature type="compositionally biased region" description="Polar residues" evidence="5">
    <location>
        <begin position="748"/>
        <end position="757"/>
    </location>
</feature>
<feature type="region of interest" description="Disordered" evidence="5">
    <location>
        <begin position="552"/>
        <end position="576"/>
    </location>
</feature>
<feature type="compositionally biased region" description="Polar residues" evidence="5">
    <location>
        <begin position="948"/>
        <end position="958"/>
    </location>
</feature>
<dbReference type="SMART" id="SM00184">
    <property type="entry name" value="RING"/>
    <property type="match status" value="1"/>
</dbReference>
<feature type="region of interest" description="Disordered" evidence="5">
    <location>
        <begin position="1477"/>
        <end position="1511"/>
    </location>
</feature>
<dbReference type="PROSITE" id="PS50089">
    <property type="entry name" value="ZF_RING_2"/>
    <property type="match status" value="1"/>
</dbReference>
<feature type="region of interest" description="Disordered" evidence="5">
    <location>
        <begin position="1629"/>
        <end position="1678"/>
    </location>
</feature>
<dbReference type="InterPro" id="IPR001841">
    <property type="entry name" value="Znf_RING"/>
</dbReference>
<dbReference type="GO" id="GO:0005634">
    <property type="term" value="C:nucleus"/>
    <property type="evidence" value="ECO:0007669"/>
    <property type="project" value="TreeGrafter"/>
</dbReference>
<feature type="region of interest" description="Disordered" evidence="5">
    <location>
        <begin position="618"/>
        <end position="684"/>
    </location>
</feature>
<evidence type="ECO:0000259" key="6">
    <source>
        <dbReference type="PROSITE" id="PS50089"/>
    </source>
</evidence>
<gene>
    <name evidence="7" type="ORF">TGDOM2_315950</name>
</gene>
<feature type="compositionally biased region" description="Polar residues" evidence="5">
    <location>
        <begin position="1006"/>
        <end position="1027"/>
    </location>
</feature>
<dbReference type="GO" id="GO:0061630">
    <property type="term" value="F:ubiquitin protein ligase activity"/>
    <property type="evidence" value="ECO:0007669"/>
    <property type="project" value="TreeGrafter"/>
</dbReference>
<keyword evidence="3" id="KW-0862">Zinc</keyword>
<feature type="compositionally biased region" description="Low complexity" evidence="5">
    <location>
        <begin position="933"/>
        <end position="947"/>
    </location>
</feature>
<feature type="compositionally biased region" description="Low complexity" evidence="5">
    <location>
        <begin position="1666"/>
        <end position="1677"/>
    </location>
</feature>
<feature type="region of interest" description="Disordered" evidence="5">
    <location>
        <begin position="482"/>
        <end position="508"/>
    </location>
</feature>
<dbReference type="OrthoDB" id="1302410at2759"/>
<feature type="compositionally biased region" description="Polar residues" evidence="5">
    <location>
        <begin position="922"/>
        <end position="931"/>
    </location>
</feature>
<feature type="compositionally biased region" description="Polar residues" evidence="5">
    <location>
        <begin position="771"/>
        <end position="793"/>
    </location>
</feature>
<dbReference type="PANTHER" id="PTHR45931">
    <property type="entry name" value="SI:CH211-59O9.10"/>
    <property type="match status" value="1"/>
</dbReference>
<dbReference type="Proteomes" id="UP000028837">
    <property type="component" value="Unassembled WGS sequence"/>
</dbReference>
<dbReference type="GO" id="GO:0008270">
    <property type="term" value="F:zinc ion binding"/>
    <property type="evidence" value="ECO:0007669"/>
    <property type="project" value="UniProtKB-KW"/>
</dbReference>
<dbReference type="VEuPathDB" id="ToxoDB:TGDOM2_315950"/>
<feature type="region of interest" description="Disordered" evidence="5">
    <location>
        <begin position="998"/>
        <end position="1031"/>
    </location>
</feature>
<feature type="compositionally biased region" description="Polar residues" evidence="5">
    <location>
        <begin position="813"/>
        <end position="832"/>
    </location>
</feature>
<sequence length="1822" mass="190901">MAPLPFSRLLASRGSRGSRRESTETPASETHSFAESPTGGCGPRRTSLSSEVSVDLRDFESALSAVEEPPFESPPDSKLSSQSVSTDAKKHSSSRCIVSHAPSSSEAHNQFLRKRNVESSDCVACPAPSSSTAKRADGITGDDPGLACSASRGSARLRKSRSVEIEHSIAITCVQRAASLSFTTAASGAARAPCTTAPLKSRVVTHATSPLASSRIGKGAEIRFDEERAENNVLETYRRASLAVCPPGSCGPTAELPEDPGVTKRNSKDAVSGGSRNFMCMVISPPTSPRIPEVKPPAGGQTGNPALHAGLSVIACAVADSSRHNDGQTQSDVAKPAEAGAAALQTTTAVGLALSGSSLISDGPIKTANSDDCTRCATVQESVSSANATSLAERGGVVPCLPISTSCVSASSLESSRAFSPSIPLSARRAPPILAIASPRQRPSSCFPFRAAGGGNKDAPSSCTPAPVVVTLDETYLRQEEATRSFQTESEGRGDLAHVSSEDEGNDAAHSVSSIVIFECDDSVGSPSSQRSPASPCFAGAVSPQHSLAFCAGHPEESKTPSAESAPPEDEEGTGVEAELDAGHEDAEVEQPTVVAHIEVKESGGVFNDEVCSQASDTLEASTSGGSRSEASHGCETDGTGCDAPPSVGVTAPGNAPDFAGEESIASSQECDTPGDGMHDGSAALSAASRCPECSLHLRPQELEDHLFAHALDALQARAARRERGTKSLNLVETCDSSQRGTLLLRTSVPQTETSRNARAASRNLLPCLRSTRQAVGSNARQPSSPQANSSRPATAAEGEAARSPNPDAEAPDTSSEAAESQRSVSQETVVQPASAGTARPMRKRKKVGISVTEDGAETRDESRATSGDGSGASSAGTLSRTLRTPRYRLLDRSQSRQSSAASSSSVAAASRTTTARGTTGMAPTQGTGVKQTRATTAGAATLRRTASQTVRPTSGTQRGTSDTSASGSTSGRATHRYMEATAASLSRRAAMRTASRFVPPDDGETAQSSSLANVSLSEQPSVSAQAPSVELETLSATRRVLSERGVDQAVETPSGVRPTSGSGTVSESRSSTMSRSRTTGLFGSTSGRAISENRRMSGALTARPALSGVDATERGPQTTIHRSTLSYGTDEDLPRSDSSRVPSRSSHATGVSGLTSRATMGSYSFARVSRGSLEQRRAACAAAAARRAVAGALETENVPSSDGRFGATFSEGPASARGDREQEARPTPVRSSLRSSSFQSLPVSSVVSRRSTGVIGTQGRGVTIATDSGARRVMTLGDCQNNSGSTIATAGRSCGGRPLPPVPLLPLSSLSQRLGASSTARIHSRTSAEEERARRERLACTHRDRSSVGLAGVSTAPPSSDASDTDDRWSRAASARDSRVSRTTSVQEIRPQVLHSARSSAGSTCYGVPARSNTASFIRHGETLSGESRRALGARRESLASRYSVASGRVFSSAEISSSGWVPTWGQTLIDMGLVPPPGTNRSVSVQRATGRHRDASREGVSEESSFGATGSVGTAHAMISHAFPRSNSVSLQRSGSTSWAASVQGSSASAAGRSSEDLNDFRYRLHTGFHSFGSHGSGRVSQEHSRGDSPIALPSLVSRSTTGEVYRQRVSMSRSQIGAWPYFASAEDSDNHATGRSRQSAHAGGRDRSSSGARHHAEDRWHAARSASTAAPADSRYTRSEWTRLGYAGGYYRDEGGSWSQQTAGVSTHRHHSNRQQEDLDIQAVEASYQRMEQEEDERRSRVLQILIDLLPTSAFDQSRSANLSDEAKRCSICFEDYEHADELRRLPCTHVFHKNCIDVWLRRSFVCPICKHDLRSSFE</sequence>
<feature type="region of interest" description="Disordered" evidence="5">
    <location>
        <begin position="1043"/>
        <end position="1155"/>
    </location>
</feature>
<feature type="compositionally biased region" description="Low complexity" evidence="5">
    <location>
        <begin position="896"/>
        <end position="921"/>
    </location>
</feature>
<evidence type="ECO:0000313" key="7">
    <source>
        <dbReference type="EMBL" id="KFG36752.1"/>
    </source>
</evidence>
<feature type="region of interest" description="Disordered" evidence="5">
    <location>
        <begin position="1194"/>
        <end position="1255"/>
    </location>
</feature>
<evidence type="ECO:0000313" key="8">
    <source>
        <dbReference type="Proteomes" id="UP000028837"/>
    </source>
</evidence>
<feature type="compositionally biased region" description="Low complexity" evidence="5">
    <location>
        <begin position="865"/>
        <end position="882"/>
    </location>
</feature>
<evidence type="ECO:0000256" key="1">
    <source>
        <dbReference type="ARBA" id="ARBA00022723"/>
    </source>
</evidence>
<feature type="compositionally biased region" description="Polar residues" evidence="5">
    <location>
        <begin position="1116"/>
        <end position="1128"/>
    </location>
</feature>
<feature type="region of interest" description="Disordered" evidence="5">
    <location>
        <begin position="1576"/>
        <end position="1598"/>
    </location>
</feature>
<feature type="region of interest" description="Disordered" evidence="5">
    <location>
        <begin position="743"/>
        <end position="976"/>
    </location>
</feature>
<feature type="compositionally biased region" description="Acidic residues" evidence="5">
    <location>
        <begin position="567"/>
        <end position="576"/>
    </location>
</feature>
<name>A0A086JX84_TOXGO</name>
<dbReference type="Pfam" id="PF13639">
    <property type="entry name" value="zf-RING_2"/>
    <property type="match status" value="1"/>
</dbReference>
<dbReference type="Gene3D" id="3.30.40.10">
    <property type="entry name" value="Zinc/RING finger domain, C3HC4 (zinc finger)"/>
    <property type="match status" value="1"/>
</dbReference>
<dbReference type="EMBL" id="AHZU02001071">
    <property type="protein sequence ID" value="KFG36752.1"/>
    <property type="molecule type" value="Genomic_DNA"/>
</dbReference>
<dbReference type="InterPro" id="IPR013083">
    <property type="entry name" value="Znf_RING/FYVE/PHD"/>
</dbReference>
<feature type="region of interest" description="Disordered" evidence="5">
    <location>
        <begin position="249"/>
        <end position="272"/>
    </location>
</feature>
<feature type="compositionally biased region" description="Low complexity" evidence="5">
    <location>
        <begin position="959"/>
        <end position="973"/>
    </location>
</feature>
<evidence type="ECO:0000256" key="3">
    <source>
        <dbReference type="ARBA" id="ARBA00022833"/>
    </source>
</evidence>